<accession>J0DC82</accession>
<organism evidence="1 2">
    <name type="scientific">Auricularia subglabra (strain TFB-10046 / SS5)</name>
    <name type="common">White-rot fungus</name>
    <name type="synonym">Auricularia delicata (strain TFB10046)</name>
    <dbReference type="NCBI Taxonomy" id="717982"/>
    <lineage>
        <taxon>Eukaryota</taxon>
        <taxon>Fungi</taxon>
        <taxon>Dikarya</taxon>
        <taxon>Basidiomycota</taxon>
        <taxon>Agaricomycotina</taxon>
        <taxon>Agaricomycetes</taxon>
        <taxon>Auriculariales</taxon>
        <taxon>Auriculariaceae</taxon>
        <taxon>Auricularia</taxon>
    </lineage>
</organism>
<evidence type="ECO:0000313" key="2">
    <source>
        <dbReference type="Proteomes" id="UP000006514"/>
    </source>
</evidence>
<dbReference type="InParanoid" id="J0DC82"/>
<sequence length="117" mass="12124">MLALGIPTAGPAVPVAPRALPEARALRAHRPRSASPLPGPAAARLAGPPPALALPIICALLVHRPHSPTSSPWPFICMPTPCESIQRRAPPLGTAFSLGVWCQVQLNLGQILCVNAA</sequence>
<reference evidence="2" key="1">
    <citation type="journal article" date="2012" name="Science">
        <title>The Paleozoic origin of enzymatic lignin decomposition reconstructed from 31 fungal genomes.</title>
        <authorList>
            <person name="Floudas D."/>
            <person name="Binder M."/>
            <person name="Riley R."/>
            <person name="Barry K."/>
            <person name="Blanchette R.A."/>
            <person name="Henrissat B."/>
            <person name="Martinez A.T."/>
            <person name="Otillar R."/>
            <person name="Spatafora J.W."/>
            <person name="Yadav J.S."/>
            <person name="Aerts A."/>
            <person name="Benoit I."/>
            <person name="Boyd A."/>
            <person name="Carlson A."/>
            <person name="Copeland A."/>
            <person name="Coutinho P.M."/>
            <person name="de Vries R.P."/>
            <person name="Ferreira P."/>
            <person name="Findley K."/>
            <person name="Foster B."/>
            <person name="Gaskell J."/>
            <person name="Glotzer D."/>
            <person name="Gorecki P."/>
            <person name="Heitman J."/>
            <person name="Hesse C."/>
            <person name="Hori C."/>
            <person name="Igarashi K."/>
            <person name="Jurgens J.A."/>
            <person name="Kallen N."/>
            <person name="Kersten P."/>
            <person name="Kohler A."/>
            <person name="Kuees U."/>
            <person name="Kumar T.K.A."/>
            <person name="Kuo A."/>
            <person name="LaButti K."/>
            <person name="Larrondo L.F."/>
            <person name="Lindquist E."/>
            <person name="Ling A."/>
            <person name="Lombard V."/>
            <person name="Lucas S."/>
            <person name="Lundell T."/>
            <person name="Martin R."/>
            <person name="McLaughlin D.J."/>
            <person name="Morgenstern I."/>
            <person name="Morin E."/>
            <person name="Murat C."/>
            <person name="Nagy L.G."/>
            <person name="Nolan M."/>
            <person name="Ohm R.A."/>
            <person name="Patyshakuliyeva A."/>
            <person name="Rokas A."/>
            <person name="Ruiz-Duenas F.J."/>
            <person name="Sabat G."/>
            <person name="Salamov A."/>
            <person name="Samejima M."/>
            <person name="Schmutz J."/>
            <person name="Slot J.C."/>
            <person name="St John F."/>
            <person name="Stenlid J."/>
            <person name="Sun H."/>
            <person name="Sun S."/>
            <person name="Syed K."/>
            <person name="Tsang A."/>
            <person name="Wiebenga A."/>
            <person name="Young D."/>
            <person name="Pisabarro A."/>
            <person name="Eastwood D.C."/>
            <person name="Martin F."/>
            <person name="Cullen D."/>
            <person name="Grigoriev I.V."/>
            <person name="Hibbett D.S."/>
        </authorList>
    </citation>
    <scope>NUCLEOTIDE SEQUENCE [LARGE SCALE GENOMIC DNA]</scope>
    <source>
        <strain evidence="2">TFB10046</strain>
    </source>
</reference>
<dbReference type="Proteomes" id="UP000006514">
    <property type="component" value="Unassembled WGS sequence"/>
</dbReference>
<protein>
    <submittedName>
        <fullName evidence="1">Uncharacterized protein</fullName>
    </submittedName>
</protein>
<name>J0DC82_AURST</name>
<dbReference type="AlphaFoldDB" id="J0DC82"/>
<dbReference type="KEGG" id="adl:AURDEDRAFT_171148"/>
<proteinExistence type="predicted"/>
<evidence type="ECO:0000313" key="1">
    <source>
        <dbReference type="EMBL" id="EJD39699.1"/>
    </source>
</evidence>
<keyword evidence="2" id="KW-1185">Reference proteome</keyword>
<gene>
    <name evidence="1" type="ORF">AURDEDRAFT_171148</name>
</gene>
<dbReference type="EMBL" id="JH687810">
    <property type="protein sequence ID" value="EJD39699.1"/>
    <property type="molecule type" value="Genomic_DNA"/>
</dbReference>